<keyword evidence="2" id="KW-0336">GPI-anchor</keyword>
<dbReference type="OrthoDB" id="75169at2759"/>
<dbReference type="InterPro" id="IPR031424">
    <property type="entry name" value="QVR-like"/>
</dbReference>
<evidence type="ECO:0000256" key="4">
    <source>
        <dbReference type="ARBA" id="ARBA00022729"/>
    </source>
</evidence>
<evidence type="ECO:0000313" key="11">
    <source>
        <dbReference type="Proteomes" id="UP000625711"/>
    </source>
</evidence>
<evidence type="ECO:0000256" key="2">
    <source>
        <dbReference type="ARBA" id="ARBA00022622"/>
    </source>
</evidence>
<dbReference type="GO" id="GO:0098552">
    <property type="term" value="C:side of membrane"/>
    <property type="evidence" value="ECO:0007669"/>
    <property type="project" value="UniProtKB-KW"/>
</dbReference>
<dbReference type="AlphaFoldDB" id="A0A834MC82"/>
<proteinExistence type="predicted"/>
<evidence type="ECO:0000256" key="8">
    <source>
        <dbReference type="ARBA" id="ARBA00023288"/>
    </source>
</evidence>
<evidence type="ECO:0000256" key="7">
    <source>
        <dbReference type="ARBA" id="ARBA00023180"/>
    </source>
</evidence>
<name>A0A834MC82_RHYFE</name>
<comment type="subcellular location">
    <subcellularLocation>
        <location evidence="1">Membrane</location>
        <topology evidence="1">Lipid-anchor</topology>
        <topology evidence="1">GPI-anchor</topology>
    </subcellularLocation>
</comment>
<dbReference type="PANTHER" id="PTHR33562">
    <property type="entry name" value="ATILLA, ISOFORM B-RELATED-RELATED"/>
    <property type="match status" value="1"/>
</dbReference>
<dbReference type="InterPro" id="IPR050975">
    <property type="entry name" value="Sleep_regulator"/>
</dbReference>
<gene>
    <name evidence="10" type="ORF">GWI33_007356</name>
</gene>
<keyword evidence="5" id="KW-1133">Transmembrane helix</keyword>
<keyword evidence="7" id="KW-0325">Glycoprotein</keyword>
<keyword evidence="8" id="KW-0449">Lipoprotein</keyword>
<keyword evidence="6" id="KW-0472">Membrane</keyword>
<dbReference type="PANTHER" id="PTHR33562:SF30">
    <property type="entry name" value="LD40063P"/>
    <property type="match status" value="1"/>
</dbReference>
<reference evidence="10" key="1">
    <citation type="submission" date="2020-08" db="EMBL/GenBank/DDBJ databases">
        <title>Genome sequencing and assembly of the red palm weevil Rhynchophorus ferrugineus.</title>
        <authorList>
            <person name="Dias G.B."/>
            <person name="Bergman C.M."/>
            <person name="Manee M."/>
        </authorList>
    </citation>
    <scope>NUCLEOTIDE SEQUENCE</scope>
    <source>
        <strain evidence="10">AA-2017</strain>
        <tissue evidence="10">Whole larva</tissue>
    </source>
</reference>
<evidence type="ECO:0000256" key="3">
    <source>
        <dbReference type="ARBA" id="ARBA00022692"/>
    </source>
</evidence>
<accession>A0A834MC82</accession>
<evidence type="ECO:0000256" key="9">
    <source>
        <dbReference type="SAM" id="SignalP"/>
    </source>
</evidence>
<evidence type="ECO:0000256" key="1">
    <source>
        <dbReference type="ARBA" id="ARBA00004589"/>
    </source>
</evidence>
<evidence type="ECO:0000256" key="6">
    <source>
        <dbReference type="ARBA" id="ARBA00023136"/>
    </source>
</evidence>
<dbReference type="EMBL" id="JAACXV010000368">
    <property type="protein sequence ID" value="KAF7279341.1"/>
    <property type="molecule type" value="Genomic_DNA"/>
</dbReference>
<sequence>MCSTIQILQTVICLMALVKYGLSLRCWKCSSDYDSSCRDYFNTTKILQNQVHLNDYAYGNIQMTRTEPHQFTCEGLRTSTITQFKNVCIKQVIKVPNSPNKFVRECRLVSKTLKTGQCPSDVLSSTSSNNLVHCSSCEHDGCNSATRKTFFYTSLIPALVLLIRN</sequence>
<protein>
    <recommendedName>
        <fullName evidence="12">Protein sleepless</fullName>
    </recommendedName>
</protein>
<feature type="signal peptide" evidence="9">
    <location>
        <begin position="1"/>
        <end position="23"/>
    </location>
</feature>
<dbReference type="Pfam" id="PF17064">
    <property type="entry name" value="QVR"/>
    <property type="match status" value="1"/>
</dbReference>
<keyword evidence="4 9" id="KW-0732">Signal</keyword>
<keyword evidence="3" id="KW-0812">Transmembrane</keyword>
<evidence type="ECO:0008006" key="12">
    <source>
        <dbReference type="Google" id="ProtNLM"/>
    </source>
</evidence>
<organism evidence="10 11">
    <name type="scientific">Rhynchophorus ferrugineus</name>
    <name type="common">Red palm weevil</name>
    <name type="synonym">Curculio ferrugineus</name>
    <dbReference type="NCBI Taxonomy" id="354439"/>
    <lineage>
        <taxon>Eukaryota</taxon>
        <taxon>Metazoa</taxon>
        <taxon>Ecdysozoa</taxon>
        <taxon>Arthropoda</taxon>
        <taxon>Hexapoda</taxon>
        <taxon>Insecta</taxon>
        <taxon>Pterygota</taxon>
        <taxon>Neoptera</taxon>
        <taxon>Endopterygota</taxon>
        <taxon>Coleoptera</taxon>
        <taxon>Polyphaga</taxon>
        <taxon>Cucujiformia</taxon>
        <taxon>Curculionidae</taxon>
        <taxon>Dryophthorinae</taxon>
        <taxon>Rhynchophorus</taxon>
    </lineage>
</organism>
<dbReference type="GO" id="GO:0032222">
    <property type="term" value="P:regulation of synaptic transmission, cholinergic"/>
    <property type="evidence" value="ECO:0007669"/>
    <property type="project" value="InterPro"/>
</dbReference>
<comment type="caution">
    <text evidence="10">The sequence shown here is derived from an EMBL/GenBank/DDBJ whole genome shotgun (WGS) entry which is preliminary data.</text>
</comment>
<keyword evidence="11" id="KW-1185">Reference proteome</keyword>
<dbReference type="Proteomes" id="UP000625711">
    <property type="component" value="Unassembled WGS sequence"/>
</dbReference>
<evidence type="ECO:0000313" key="10">
    <source>
        <dbReference type="EMBL" id="KAF7279341.1"/>
    </source>
</evidence>
<evidence type="ECO:0000256" key="5">
    <source>
        <dbReference type="ARBA" id="ARBA00022989"/>
    </source>
</evidence>
<feature type="chain" id="PRO_5032909345" description="Protein sleepless" evidence="9">
    <location>
        <begin position="24"/>
        <end position="165"/>
    </location>
</feature>
<dbReference type="GO" id="GO:0030431">
    <property type="term" value="P:sleep"/>
    <property type="evidence" value="ECO:0007669"/>
    <property type="project" value="InterPro"/>
</dbReference>